<accession>A0AAD9EP17</accession>
<feature type="domain" description="Alpha/beta hydrolase fold-3" evidence="2">
    <location>
        <begin position="108"/>
        <end position="323"/>
    </location>
</feature>
<keyword evidence="4" id="KW-1185">Reference proteome</keyword>
<dbReference type="Gene3D" id="3.40.50.1820">
    <property type="entry name" value="alpha/beta hydrolase"/>
    <property type="match status" value="1"/>
</dbReference>
<dbReference type="SUPFAM" id="SSF53474">
    <property type="entry name" value="alpha/beta-Hydrolases"/>
    <property type="match status" value="1"/>
</dbReference>
<gene>
    <name evidence="3" type="ORF">CCHR01_01674</name>
</gene>
<organism evidence="3 4">
    <name type="scientific">Colletotrichum chrysophilum</name>
    <dbReference type="NCBI Taxonomy" id="1836956"/>
    <lineage>
        <taxon>Eukaryota</taxon>
        <taxon>Fungi</taxon>
        <taxon>Dikarya</taxon>
        <taxon>Ascomycota</taxon>
        <taxon>Pezizomycotina</taxon>
        <taxon>Sordariomycetes</taxon>
        <taxon>Hypocreomycetidae</taxon>
        <taxon>Glomerellales</taxon>
        <taxon>Glomerellaceae</taxon>
        <taxon>Colletotrichum</taxon>
        <taxon>Colletotrichum gloeosporioides species complex</taxon>
    </lineage>
</organism>
<protein>
    <submittedName>
        <fullName evidence="3">Lipase 2</fullName>
    </submittedName>
</protein>
<reference evidence="3" key="1">
    <citation type="submission" date="2023-01" db="EMBL/GenBank/DDBJ databases">
        <title>Colletotrichum chrysophilum M932 genome sequence.</title>
        <authorList>
            <person name="Baroncelli R."/>
        </authorList>
    </citation>
    <scope>NUCLEOTIDE SEQUENCE</scope>
    <source>
        <strain evidence="3">M932</strain>
    </source>
</reference>
<dbReference type="AlphaFoldDB" id="A0AAD9EP17"/>
<evidence type="ECO:0000259" key="2">
    <source>
        <dbReference type="Pfam" id="PF07859"/>
    </source>
</evidence>
<keyword evidence="1" id="KW-0378">Hydrolase</keyword>
<proteinExistence type="predicted"/>
<dbReference type="InterPro" id="IPR013094">
    <property type="entry name" value="AB_hydrolase_3"/>
</dbReference>
<dbReference type="Pfam" id="PF07859">
    <property type="entry name" value="Abhydrolase_3"/>
    <property type="match status" value="1"/>
</dbReference>
<evidence type="ECO:0000313" key="3">
    <source>
        <dbReference type="EMBL" id="KAK1855660.1"/>
    </source>
</evidence>
<dbReference type="Proteomes" id="UP001243330">
    <property type="component" value="Unassembled WGS sequence"/>
</dbReference>
<dbReference type="InterPro" id="IPR050300">
    <property type="entry name" value="GDXG_lipolytic_enzyme"/>
</dbReference>
<dbReference type="PANTHER" id="PTHR48081:SF8">
    <property type="entry name" value="ALPHA_BETA HYDROLASE FOLD-3 DOMAIN-CONTAINING PROTEIN-RELATED"/>
    <property type="match status" value="1"/>
</dbReference>
<dbReference type="GO" id="GO:0016787">
    <property type="term" value="F:hydrolase activity"/>
    <property type="evidence" value="ECO:0007669"/>
    <property type="project" value="UniProtKB-KW"/>
</dbReference>
<dbReference type="EMBL" id="JAQOWY010000018">
    <property type="protein sequence ID" value="KAK1855660.1"/>
    <property type="molecule type" value="Genomic_DNA"/>
</dbReference>
<dbReference type="PANTHER" id="PTHR48081">
    <property type="entry name" value="AB HYDROLASE SUPERFAMILY PROTEIN C4A8.06C"/>
    <property type="match status" value="1"/>
</dbReference>
<sequence length="354" mass="39654">MHHEKQPEMSANIDDPESWHFWGLVDDELRQMIQDNVPRRFPPVDVSKLTSIREAWVEGMTRDMLTLLEAAKNEVSFSEILIPRRDGTTGRALFFRPKVTTALEAPAVVLIHGGGFLFGSAEMEATACIEATKAHGCVSLSLDYRLSPEAKFPVAYEDCWDALHWLTENAEVLGADLTKGFVLGGTSSGGQMAAALSHMARDQSLSPSLTGVYLNATSIVQPDAVPTKYKCWYRSNDENDGKTGLSKKTTAVFRAAFAPDLESDFWNPLNWSTGHEALPPTYFQVCGADIQRDDGLVYERVLRHEHGLKTKLDMYSDLPHVFWYLYPSHSMCEKFRNDRMLGLGWLLNQDSCTV</sequence>
<name>A0AAD9EP17_9PEZI</name>
<evidence type="ECO:0000256" key="1">
    <source>
        <dbReference type="ARBA" id="ARBA00022801"/>
    </source>
</evidence>
<comment type="caution">
    <text evidence="3">The sequence shown here is derived from an EMBL/GenBank/DDBJ whole genome shotgun (WGS) entry which is preliminary data.</text>
</comment>
<dbReference type="InterPro" id="IPR029058">
    <property type="entry name" value="AB_hydrolase_fold"/>
</dbReference>
<evidence type="ECO:0000313" key="4">
    <source>
        <dbReference type="Proteomes" id="UP001243330"/>
    </source>
</evidence>